<dbReference type="PANTHER" id="PTHR11062:SF184">
    <property type="entry name" value="EXOSTOSIN FAMILY PROTEIN"/>
    <property type="match status" value="1"/>
</dbReference>
<evidence type="ECO:0000313" key="8">
    <source>
        <dbReference type="EMBL" id="CAA2614670.1"/>
    </source>
</evidence>
<reference evidence="8 9" key="1">
    <citation type="submission" date="2019-12" db="EMBL/GenBank/DDBJ databases">
        <authorList>
            <person name="Scholz U."/>
            <person name="Mascher M."/>
            <person name="Fiebig A."/>
        </authorList>
    </citation>
    <scope>NUCLEOTIDE SEQUENCE</scope>
</reference>
<feature type="transmembrane region" description="Helical" evidence="6">
    <location>
        <begin position="30"/>
        <end position="50"/>
    </location>
</feature>
<dbReference type="InterPro" id="IPR040911">
    <property type="entry name" value="Exostosin_GT47"/>
</dbReference>
<keyword evidence="9" id="KW-1185">Reference proteome</keyword>
<accession>A0A7I8I9Y2</accession>
<dbReference type="GO" id="GO:0000139">
    <property type="term" value="C:Golgi membrane"/>
    <property type="evidence" value="ECO:0007669"/>
    <property type="project" value="UniProtKB-SubCell"/>
</dbReference>
<dbReference type="Proteomes" id="UP001189122">
    <property type="component" value="Unassembled WGS sequence"/>
</dbReference>
<organism evidence="8">
    <name type="scientific">Spirodela intermedia</name>
    <name type="common">Intermediate duckweed</name>
    <dbReference type="NCBI Taxonomy" id="51605"/>
    <lineage>
        <taxon>Eukaryota</taxon>
        <taxon>Viridiplantae</taxon>
        <taxon>Streptophyta</taxon>
        <taxon>Embryophyta</taxon>
        <taxon>Tracheophyta</taxon>
        <taxon>Spermatophyta</taxon>
        <taxon>Magnoliopsida</taxon>
        <taxon>Liliopsida</taxon>
        <taxon>Araceae</taxon>
        <taxon>Lemnoideae</taxon>
        <taxon>Spirodela</taxon>
    </lineage>
</organism>
<evidence type="ECO:0000256" key="4">
    <source>
        <dbReference type="ARBA" id="ARBA00022968"/>
    </source>
</evidence>
<dbReference type="PANTHER" id="PTHR11062">
    <property type="entry name" value="EXOSTOSIN HEPARAN SULFATE GLYCOSYLTRANSFERASE -RELATED"/>
    <property type="match status" value="1"/>
</dbReference>
<keyword evidence="6" id="KW-1133">Transmembrane helix</keyword>
<feature type="domain" description="Exostosin GT47" evidence="7">
    <location>
        <begin position="134"/>
        <end position="411"/>
    </location>
</feature>
<gene>
    <name evidence="8" type="ORF">SI7747_01001049</name>
</gene>
<evidence type="ECO:0000256" key="1">
    <source>
        <dbReference type="ARBA" id="ARBA00004323"/>
    </source>
</evidence>
<sequence>MAGGGKQQASSSVFSIRYPRAASSIPMAKVLAFFVVLAVSSLCFFFFPFASSSSRCSPDLNHGNPFEVPFPVARGSSVEIPGDTPPVYSFVASLEKFLASGSEAYGGALDLSREGGGAASEEALDDAIWSRDAGKMVYVYEMPAKFTYDLLRLFQSTYKETVNLTSNGSPVHRLIEQHSVDYWLWADLISPQEEADLFYIPFFTTISYFLLERKECKALYREALQWVTDQPAWKRSGGRDHILPVHHPWSFKSVRRFMKKAIWLLPDMDSTGNWYKPGEVWLEKDVILPYVPNVEVCDAQCLLDSQSQRSIFLFFRGDLKGTLKLGAELTGAEGVVVEEGSVGEAGRQSIFCLSPAGDTPSSARLFDAIVSGCIPVIVSDELELPFEGILDYRKIALFVSSSDAIAPGWLVSFLKGVDPRKIKEMQVNLAKFSRHFLFSSPSQPLGPEDLTWRMIAGKLVNIKLHTRRSQRVVNESRRLCTCECRLGNNTAAAPALPFTR</sequence>
<comment type="subcellular location">
    <subcellularLocation>
        <location evidence="1">Golgi apparatus membrane</location>
        <topology evidence="1">Single-pass type II membrane protein</topology>
    </subcellularLocation>
</comment>
<evidence type="ECO:0000259" key="7">
    <source>
        <dbReference type="Pfam" id="PF03016"/>
    </source>
</evidence>
<keyword evidence="4" id="KW-0735">Signal-anchor</keyword>
<comment type="similarity">
    <text evidence="2">Belongs to the glycosyltransferase 47 family.</text>
</comment>
<keyword evidence="6" id="KW-0472">Membrane</keyword>
<keyword evidence="6" id="KW-0812">Transmembrane</keyword>
<dbReference type="AlphaFoldDB" id="A0A7I8I9Y2"/>
<evidence type="ECO:0000256" key="3">
    <source>
        <dbReference type="ARBA" id="ARBA00022676"/>
    </source>
</evidence>
<dbReference type="EMBL" id="CACRZD030000001">
    <property type="protein sequence ID" value="CAA6654459.1"/>
    <property type="molecule type" value="Genomic_DNA"/>
</dbReference>
<name>A0A7I8I9Y2_SPIIN</name>
<proteinExistence type="inferred from homology"/>
<keyword evidence="3" id="KW-0328">Glycosyltransferase</keyword>
<keyword evidence="3" id="KW-0808">Transferase</keyword>
<dbReference type="EMBL" id="LR743588">
    <property type="protein sequence ID" value="CAA2614670.1"/>
    <property type="molecule type" value="Genomic_DNA"/>
</dbReference>
<evidence type="ECO:0000313" key="9">
    <source>
        <dbReference type="Proteomes" id="UP001189122"/>
    </source>
</evidence>
<evidence type="ECO:0000256" key="5">
    <source>
        <dbReference type="ARBA" id="ARBA00023034"/>
    </source>
</evidence>
<evidence type="ECO:0000256" key="6">
    <source>
        <dbReference type="SAM" id="Phobius"/>
    </source>
</evidence>
<keyword evidence="5" id="KW-0333">Golgi apparatus</keyword>
<protein>
    <recommendedName>
        <fullName evidence="7">Exostosin GT47 domain-containing protein</fullName>
    </recommendedName>
</protein>
<evidence type="ECO:0000256" key="2">
    <source>
        <dbReference type="ARBA" id="ARBA00010271"/>
    </source>
</evidence>
<dbReference type="GO" id="GO:0016757">
    <property type="term" value="F:glycosyltransferase activity"/>
    <property type="evidence" value="ECO:0007669"/>
    <property type="project" value="UniProtKB-KW"/>
</dbReference>
<dbReference type="Pfam" id="PF03016">
    <property type="entry name" value="Exostosin_GT47"/>
    <property type="match status" value="1"/>
</dbReference>
<dbReference type="InterPro" id="IPR004263">
    <property type="entry name" value="Exostosin"/>
</dbReference>